<dbReference type="InterPro" id="IPR041603">
    <property type="entry name" value="YvdT_C"/>
</dbReference>
<evidence type="ECO:0000256" key="2">
    <source>
        <dbReference type="PROSITE-ProRule" id="PRU00335"/>
    </source>
</evidence>
<dbReference type="Proteomes" id="UP000664218">
    <property type="component" value="Unassembled WGS sequence"/>
</dbReference>
<sequence length="189" mass="21950">MNKREAILWAAVDLMGEYGFSKTSVSQIVKKAGVAQGTFYLYFQSKSELVLGIASHILEDFLKEAEALPLKEETPLQDFISLFTDLIYDLTLKHRKLIGFIYSGTAYYSSFKEWETLYIPFYDWLAKKLSFYRDKNQIPSSYDLSYLSNFIIGLLEHGAEQVYLMETENFQETRSKEQLKTFIYEAITA</sequence>
<keyword evidence="1 2" id="KW-0238">DNA-binding</keyword>
<dbReference type="PROSITE" id="PS50977">
    <property type="entry name" value="HTH_TETR_2"/>
    <property type="match status" value="1"/>
</dbReference>
<dbReference type="EMBL" id="JAFNJU010000002">
    <property type="protein sequence ID" value="MBO1264121.1"/>
    <property type="molecule type" value="Genomic_DNA"/>
</dbReference>
<feature type="DNA-binding region" description="H-T-H motif" evidence="2">
    <location>
        <begin position="24"/>
        <end position="43"/>
    </location>
</feature>
<dbReference type="AlphaFoldDB" id="A0A939KIL9"/>
<dbReference type="GO" id="GO:0003677">
    <property type="term" value="F:DNA binding"/>
    <property type="evidence" value="ECO:0007669"/>
    <property type="project" value="UniProtKB-UniRule"/>
</dbReference>
<proteinExistence type="predicted"/>
<dbReference type="RefSeq" id="WP_207598639.1">
    <property type="nucleotide sequence ID" value="NZ_JAFNJU010000002.1"/>
</dbReference>
<dbReference type="PANTHER" id="PTHR43479">
    <property type="entry name" value="ACREF/ENVCD OPERON REPRESSOR-RELATED"/>
    <property type="match status" value="1"/>
</dbReference>
<evidence type="ECO:0000256" key="1">
    <source>
        <dbReference type="ARBA" id="ARBA00023125"/>
    </source>
</evidence>
<dbReference type="InterPro" id="IPR001647">
    <property type="entry name" value="HTH_TetR"/>
</dbReference>
<evidence type="ECO:0000313" key="5">
    <source>
        <dbReference type="Proteomes" id="UP000664218"/>
    </source>
</evidence>
<dbReference type="PRINTS" id="PR00455">
    <property type="entry name" value="HTHTETR"/>
</dbReference>
<dbReference type="Gene3D" id="1.10.357.10">
    <property type="entry name" value="Tetracycline Repressor, domain 2"/>
    <property type="match status" value="1"/>
</dbReference>
<dbReference type="SUPFAM" id="SSF46689">
    <property type="entry name" value="Homeodomain-like"/>
    <property type="match status" value="1"/>
</dbReference>
<comment type="caution">
    <text evidence="4">The sequence shown here is derived from an EMBL/GenBank/DDBJ whole genome shotgun (WGS) entry which is preliminary data.</text>
</comment>
<reference evidence="4" key="1">
    <citation type="submission" date="2021-03" db="EMBL/GenBank/DDBJ databases">
        <title>Proteiniclasticum marinus sp. nov., isolated from tidal flat sediment.</title>
        <authorList>
            <person name="Namirimu T."/>
            <person name="Yang J.-A."/>
            <person name="Yang S.-H."/>
            <person name="Kim Y.-J."/>
            <person name="Kwon K.K."/>
        </authorList>
    </citation>
    <scope>NUCLEOTIDE SEQUENCE</scope>
    <source>
        <strain evidence="4">SCR006</strain>
    </source>
</reference>
<dbReference type="PROSITE" id="PS01081">
    <property type="entry name" value="HTH_TETR_1"/>
    <property type="match status" value="1"/>
</dbReference>
<protein>
    <submittedName>
        <fullName evidence="4">TetR family transcriptional regulator</fullName>
    </submittedName>
</protein>
<dbReference type="Pfam" id="PF17934">
    <property type="entry name" value="TetR_C_26"/>
    <property type="match status" value="1"/>
</dbReference>
<dbReference type="InterPro" id="IPR009057">
    <property type="entry name" value="Homeodomain-like_sf"/>
</dbReference>
<evidence type="ECO:0000259" key="3">
    <source>
        <dbReference type="PROSITE" id="PS50977"/>
    </source>
</evidence>
<dbReference type="InterPro" id="IPR050624">
    <property type="entry name" value="HTH-type_Tx_Regulator"/>
</dbReference>
<dbReference type="Pfam" id="PF00440">
    <property type="entry name" value="TetR_N"/>
    <property type="match status" value="1"/>
</dbReference>
<gene>
    <name evidence="4" type="ORF">J3A84_03555</name>
</gene>
<keyword evidence="5" id="KW-1185">Reference proteome</keyword>
<dbReference type="InterPro" id="IPR023772">
    <property type="entry name" value="DNA-bd_HTH_TetR-type_CS"/>
</dbReference>
<feature type="domain" description="HTH tetR-type" evidence="3">
    <location>
        <begin position="1"/>
        <end position="61"/>
    </location>
</feature>
<name>A0A939KIL9_9CLOT</name>
<dbReference type="PANTHER" id="PTHR43479:SF11">
    <property type="entry name" value="ACREF_ENVCD OPERON REPRESSOR-RELATED"/>
    <property type="match status" value="1"/>
</dbReference>
<organism evidence="4 5">
    <name type="scientific">Proteiniclasticum aestuarii</name>
    <dbReference type="NCBI Taxonomy" id="2817862"/>
    <lineage>
        <taxon>Bacteria</taxon>
        <taxon>Bacillati</taxon>
        <taxon>Bacillota</taxon>
        <taxon>Clostridia</taxon>
        <taxon>Eubacteriales</taxon>
        <taxon>Clostridiaceae</taxon>
        <taxon>Proteiniclasticum</taxon>
    </lineage>
</organism>
<evidence type="ECO:0000313" key="4">
    <source>
        <dbReference type="EMBL" id="MBO1264121.1"/>
    </source>
</evidence>
<accession>A0A939KIL9</accession>